<gene>
    <name evidence="1" type="ORF">BaRGS_00001958</name>
</gene>
<dbReference type="AlphaFoldDB" id="A0ABD0M640"/>
<evidence type="ECO:0000313" key="1">
    <source>
        <dbReference type="EMBL" id="KAK7507107.1"/>
    </source>
</evidence>
<evidence type="ECO:0000313" key="2">
    <source>
        <dbReference type="Proteomes" id="UP001519460"/>
    </source>
</evidence>
<organism evidence="1 2">
    <name type="scientific">Batillaria attramentaria</name>
    <dbReference type="NCBI Taxonomy" id="370345"/>
    <lineage>
        <taxon>Eukaryota</taxon>
        <taxon>Metazoa</taxon>
        <taxon>Spiralia</taxon>
        <taxon>Lophotrochozoa</taxon>
        <taxon>Mollusca</taxon>
        <taxon>Gastropoda</taxon>
        <taxon>Caenogastropoda</taxon>
        <taxon>Sorbeoconcha</taxon>
        <taxon>Cerithioidea</taxon>
        <taxon>Batillariidae</taxon>
        <taxon>Batillaria</taxon>
    </lineage>
</organism>
<proteinExistence type="predicted"/>
<sequence length="117" mass="13052">MTYRKLVYQSQSKFALNPVSALKTFPVFEITQSVCRAASKEVVIFLPPSQWFRRRTAPWSGSKSCLGFPGSNTPLLSPQTDVMARPVTFLEKKRSMTGILSRLPIQLGQTNSDRGSV</sequence>
<dbReference type="Proteomes" id="UP001519460">
    <property type="component" value="Unassembled WGS sequence"/>
</dbReference>
<accession>A0ABD0M640</accession>
<name>A0ABD0M640_9CAEN</name>
<dbReference type="EMBL" id="JACVVK020000005">
    <property type="protein sequence ID" value="KAK7507107.1"/>
    <property type="molecule type" value="Genomic_DNA"/>
</dbReference>
<comment type="caution">
    <text evidence="1">The sequence shown here is derived from an EMBL/GenBank/DDBJ whole genome shotgun (WGS) entry which is preliminary data.</text>
</comment>
<protein>
    <submittedName>
        <fullName evidence="1">Uncharacterized protein</fullName>
    </submittedName>
</protein>
<keyword evidence="2" id="KW-1185">Reference proteome</keyword>
<reference evidence="1 2" key="1">
    <citation type="journal article" date="2023" name="Sci. Data">
        <title>Genome assembly of the Korean intertidal mud-creeper Batillaria attramentaria.</title>
        <authorList>
            <person name="Patra A.K."/>
            <person name="Ho P.T."/>
            <person name="Jun S."/>
            <person name="Lee S.J."/>
            <person name="Kim Y."/>
            <person name="Won Y.J."/>
        </authorList>
    </citation>
    <scope>NUCLEOTIDE SEQUENCE [LARGE SCALE GENOMIC DNA]</scope>
    <source>
        <strain evidence="1">Wonlab-2016</strain>
    </source>
</reference>